<dbReference type="InterPro" id="IPR006321">
    <property type="entry name" value="PilT/PilU"/>
</dbReference>
<dbReference type="CDD" id="cd01131">
    <property type="entry name" value="PilT"/>
    <property type="match status" value="1"/>
</dbReference>
<dbReference type="InterPro" id="IPR027417">
    <property type="entry name" value="P-loop_NTPase"/>
</dbReference>
<name>A0A0G1MWV7_9BACT</name>
<dbReference type="PANTHER" id="PTHR30486:SF16">
    <property type="entry name" value="TWITCHING MOTILITY PROTEIN PILT"/>
    <property type="match status" value="1"/>
</dbReference>
<evidence type="ECO:0000313" key="3">
    <source>
        <dbReference type="EMBL" id="KKT85257.1"/>
    </source>
</evidence>
<gene>
    <name evidence="3" type="ORF">UW84_C0038G0007</name>
</gene>
<organism evidence="3 4">
    <name type="scientific">Candidatus Collierbacteria bacterium GW2011_GWA2_44_99</name>
    <dbReference type="NCBI Taxonomy" id="1618380"/>
    <lineage>
        <taxon>Bacteria</taxon>
        <taxon>Candidatus Collieribacteriota</taxon>
    </lineage>
</organism>
<feature type="domain" description="AAA+ ATPase" evidence="2">
    <location>
        <begin position="128"/>
        <end position="262"/>
    </location>
</feature>
<protein>
    <submittedName>
        <fullName evidence="3">Type IV pilus retraction protein PilT</fullName>
    </submittedName>
</protein>
<dbReference type="SMART" id="SM00382">
    <property type="entry name" value="AAA"/>
    <property type="match status" value="1"/>
</dbReference>
<dbReference type="SUPFAM" id="SSF52540">
    <property type="entry name" value="P-loop containing nucleoside triphosphate hydrolases"/>
    <property type="match status" value="1"/>
</dbReference>
<dbReference type="GO" id="GO:0005524">
    <property type="term" value="F:ATP binding"/>
    <property type="evidence" value="ECO:0007669"/>
    <property type="project" value="InterPro"/>
</dbReference>
<dbReference type="InterPro" id="IPR001482">
    <property type="entry name" value="T2SS/T4SS_dom"/>
</dbReference>
<dbReference type="Proteomes" id="UP000034797">
    <property type="component" value="Unassembled WGS sequence"/>
</dbReference>
<dbReference type="Gene3D" id="3.40.50.300">
    <property type="entry name" value="P-loop containing nucleotide triphosphate hydrolases"/>
    <property type="match status" value="1"/>
</dbReference>
<dbReference type="Gene3D" id="3.30.450.90">
    <property type="match status" value="1"/>
</dbReference>
<evidence type="ECO:0000259" key="2">
    <source>
        <dbReference type="SMART" id="SM00382"/>
    </source>
</evidence>
<accession>A0A0G1MWV7</accession>
<dbReference type="InterPro" id="IPR050921">
    <property type="entry name" value="T4SS_GSP_E_ATPase"/>
</dbReference>
<dbReference type="GO" id="GO:0016887">
    <property type="term" value="F:ATP hydrolysis activity"/>
    <property type="evidence" value="ECO:0007669"/>
    <property type="project" value="InterPro"/>
</dbReference>
<dbReference type="Pfam" id="PF00437">
    <property type="entry name" value="T2SSE"/>
    <property type="match status" value="1"/>
</dbReference>
<evidence type="ECO:0000313" key="4">
    <source>
        <dbReference type="Proteomes" id="UP000034797"/>
    </source>
</evidence>
<evidence type="ECO:0000256" key="1">
    <source>
        <dbReference type="ARBA" id="ARBA00006611"/>
    </source>
</evidence>
<dbReference type="AlphaFoldDB" id="A0A0G1MWV7"/>
<dbReference type="NCBIfam" id="TIGR01420">
    <property type="entry name" value="pilT_fam"/>
    <property type="match status" value="1"/>
</dbReference>
<dbReference type="InterPro" id="IPR003593">
    <property type="entry name" value="AAA+_ATPase"/>
</dbReference>
<comment type="caution">
    <text evidence="3">The sequence shown here is derived from an EMBL/GenBank/DDBJ whole genome shotgun (WGS) entry which is preliminary data.</text>
</comment>
<dbReference type="PATRIC" id="fig|1618380.3.peg.613"/>
<comment type="similarity">
    <text evidence="1">Belongs to the GSP E family.</text>
</comment>
<reference evidence="3 4" key="1">
    <citation type="journal article" date="2015" name="Nature">
        <title>rRNA introns, odd ribosomes, and small enigmatic genomes across a large radiation of phyla.</title>
        <authorList>
            <person name="Brown C.T."/>
            <person name="Hug L.A."/>
            <person name="Thomas B.C."/>
            <person name="Sharon I."/>
            <person name="Castelle C.J."/>
            <person name="Singh A."/>
            <person name="Wilkins M.J."/>
            <person name="Williams K.H."/>
            <person name="Banfield J.F."/>
        </authorList>
    </citation>
    <scope>NUCLEOTIDE SEQUENCE [LARGE SCALE GENOMIC DNA]</scope>
</reference>
<proteinExistence type="inferred from homology"/>
<sequence length="357" mass="39303">MDKPEELMHTLLAAAASAGSSDVHLVSNGFPLLRTMGVLETYREVGETDQEMVMAMIGSLMTPNQKEIFLTNLEHDFSVSVPGKYRFRANAYFQRRTPGLSLRFIPDKVPLIDELGLPGICHSFAKLKQGFVLVTGPTGVGKSTTLAAVIDEINSTRQEHIVTIEDPIEFIHENKKSFVSQRELGGDTKSWSNALKSVLRQDPNVVFIGEMRDAETMQAAMSVAETGHLVLATLHTNSASQAIERIVDSFAKDQQSQIVLQLSMVLEAVLSQRLVPAISGKRIVATEIMIVTPAVRNNIREGKTFQIDNVIQTSGNLGMRLMENSLAELVNKNLVERSTAMEYAIRPSLLDKLLGGR</sequence>
<dbReference type="PANTHER" id="PTHR30486">
    <property type="entry name" value="TWITCHING MOTILITY PROTEIN PILT"/>
    <property type="match status" value="1"/>
</dbReference>
<dbReference type="EMBL" id="LCJW01000038">
    <property type="protein sequence ID" value="KKT85257.1"/>
    <property type="molecule type" value="Genomic_DNA"/>
</dbReference>